<accession>A0A2V3IT61</accession>
<protein>
    <submittedName>
        <fullName evidence="2">Uncharacterized protein</fullName>
    </submittedName>
</protein>
<name>A0A2V3IT61_9FLOR</name>
<organism evidence="2 3">
    <name type="scientific">Gracilariopsis chorda</name>
    <dbReference type="NCBI Taxonomy" id="448386"/>
    <lineage>
        <taxon>Eukaryota</taxon>
        <taxon>Rhodophyta</taxon>
        <taxon>Florideophyceae</taxon>
        <taxon>Rhodymeniophycidae</taxon>
        <taxon>Gracilariales</taxon>
        <taxon>Gracilariaceae</taxon>
        <taxon>Gracilariopsis</taxon>
    </lineage>
</organism>
<feature type="region of interest" description="Disordered" evidence="1">
    <location>
        <begin position="68"/>
        <end position="104"/>
    </location>
</feature>
<keyword evidence="3" id="KW-1185">Reference proteome</keyword>
<sequence>MYRAPLSFKVLVYKSQVILNTQTEKNIFLRVRLVDHAEARKYNRSVCIIVFLENERIFFPGSRHFPDTTTMKKGQEINSSSPVERKTRSSPNGLNATTREEHVQGSQELTEIELILLCLIG</sequence>
<reference evidence="2 3" key="1">
    <citation type="journal article" date="2018" name="Mol. Biol. Evol.">
        <title>Analysis of the draft genome of the red seaweed Gracilariopsis chorda provides insights into genome size evolution in Rhodophyta.</title>
        <authorList>
            <person name="Lee J."/>
            <person name="Yang E.C."/>
            <person name="Graf L."/>
            <person name="Yang J.H."/>
            <person name="Qiu H."/>
            <person name="Zel Zion U."/>
            <person name="Chan C.X."/>
            <person name="Stephens T.G."/>
            <person name="Weber A.P.M."/>
            <person name="Boo G.H."/>
            <person name="Boo S.M."/>
            <person name="Kim K.M."/>
            <person name="Shin Y."/>
            <person name="Jung M."/>
            <person name="Lee S.J."/>
            <person name="Yim H.S."/>
            <person name="Lee J.H."/>
            <person name="Bhattacharya D."/>
            <person name="Yoon H.S."/>
        </authorList>
    </citation>
    <scope>NUCLEOTIDE SEQUENCE [LARGE SCALE GENOMIC DNA]</scope>
    <source>
        <strain evidence="2 3">SKKU-2015</strain>
        <tissue evidence="2">Whole body</tissue>
    </source>
</reference>
<feature type="compositionally biased region" description="Polar residues" evidence="1">
    <location>
        <begin position="68"/>
        <end position="82"/>
    </location>
</feature>
<evidence type="ECO:0000256" key="1">
    <source>
        <dbReference type="SAM" id="MobiDB-lite"/>
    </source>
</evidence>
<dbReference type="EMBL" id="NBIV01000063">
    <property type="protein sequence ID" value="PXF45318.1"/>
    <property type="molecule type" value="Genomic_DNA"/>
</dbReference>
<dbReference type="AlphaFoldDB" id="A0A2V3IT61"/>
<proteinExistence type="predicted"/>
<evidence type="ECO:0000313" key="3">
    <source>
        <dbReference type="Proteomes" id="UP000247409"/>
    </source>
</evidence>
<dbReference type="Proteomes" id="UP000247409">
    <property type="component" value="Unassembled WGS sequence"/>
</dbReference>
<comment type="caution">
    <text evidence="2">The sequence shown here is derived from an EMBL/GenBank/DDBJ whole genome shotgun (WGS) entry which is preliminary data.</text>
</comment>
<evidence type="ECO:0000313" key="2">
    <source>
        <dbReference type="EMBL" id="PXF45318.1"/>
    </source>
</evidence>
<gene>
    <name evidence="2" type="ORF">BWQ96_04908</name>
</gene>